<dbReference type="RefSeq" id="WP_378135943.1">
    <property type="nucleotide sequence ID" value="NZ_JBHSMI010000028.1"/>
</dbReference>
<keyword evidence="2" id="KW-1185">Reference proteome</keyword>
<evidence type="ECO:0000313" key="2">
    <source>
        <dbReference type="Proteomes" id="UP001596113"/>
    </source>
</evidence>
<accession>A0ABW0HXX0</accession>
<organism evidence="1 2">
    <name type="scientific">Cohnella soli</name>
    <dbReference type="NCBI Taxonomy" id="425005"/>
    <lineage>
        <taxon>Bacteria</taxon>
        <taxon>Bacillati</taxon>
        <taxon>Bacillota</taxon>
        <taxon>Bacilli</taxon>
        <taxon>Bacillales</taxon>
        <taxon>Paenibacillaceae</taxon>
        <taxon>Cohnella</taxon>
    </lineage>
</organism>
<name>A0ABW0HXX0_9BACL</name>
<comment type="caution">
    <text evidence="1">The sequence shown here is derived from an EMBL/GenBank/DDBJ whole genome shotgun (WGS) entry which is preliminary data.</text>
</comment>
<reference evidence="2" key="1">
    <citation type="journal article" date="2019" name="Int. J. Syst. Evol. Microbiol.">
        <title>The Global Catalogue of Microorganisms (GCM) 10K type strain sequencing project: providing services to taxonomists for standard genome sequencing and annotation.</title>
        <authorList>
            <consortium name="The Broad Institute Genomics Platform"/>
            <consortium name="The Broad Institute Genome Sequencing Center for Infectious Disease"/>
            <person name="Wu L."/>
            <person name="Ma J."/>
        </authorList>
    </citation>
    <scope>NUCLEOTIDE SEQUENCE [LARGE SCALE GENOMIC DNA]</scope>
    <source>
        <strain evidence="2">CGMCC 1.18575</strain>
    </source>
</reference>
<dbReference type="Proteomes" id="UP001596113">
    <property type="component" value="Unassembled WGS sequence"/>
</dbReference>
<proteinExistence type="predicted"/>
<gene>
    <name evidence="1" type="ORF">ACFPOF_20220</name>
</gene>
<sequence>MAAIRSANARMTKESARKWVGKPVLIELKNGNRYIGWVAAAESGRLIVSGRKIPNRRKRGTAKVGRYGKARVSAFLPGMIGSALGGGSLFGGGFMSGLASMPGVPSMLAGGSLFGKQGKNPAPAAAPTDPAGSAAAGASAAGGAGFGDFLNMMGKALPMMKMGYGMIKTIMPMMQGLGG</sequence>
<dbReference type="EMBL" id="JBHSMI010000028">
    <property type="protein sequence ID" value="MFC5405076.1"/>
    <property type="molecule type" value="Genomic_DNA"/>
</dbReference>
<protein>
    <submittedName>
        <fullName evidence="1">Uncharacterized protein</fullName>
    </submittedName>
</protein>
<evidence type="ECO:0000313" key="1">
    <source>
        <dbReference type="EMBL" id="MFC5405076.1"/>
    </source>
</evidence>